<reference evidence="10 12" key="1">
    <citation type="submission" date="2015-09" db="EMBL/GenBank/DDBJ databases">
        <authorList>
            <consortium name="Swine Surveillance"/>
        </authorList>
    </citation>
    <scope>NUCLEOTIDE SEQUENCE [LARGE SCALE GENOMIC DNA]</scope>
    <source>
        <strain evidence="10 12">CECT 8399</strain>
    </source>
</reference>
<comment type="pathway">
    <text evidence="1 7">Cell wall biogenesis; peptidoglycan biosynthesis.</text>
</comment>
<evidence type="ECO:0000256" key="4">
    <source>
        <dbReference type="ARBA" id="ARBA00022960"/>
    </source>
</evidence>
<dbReference type="InterPro" id="IPR038063">
    <property type="entry name" value="Transpep_catalytic_dom"/>
</dbReference>
<evidence type="ECO:0000313" key="12">
    <source>
        <dbReference type="Proteomes" id="UP000051326"/>
    </source>
</evidence>
<dbReference type="Proteomes" id="UP001058514">
    <property type="component" value="Chromosome"/>
</dbReference>
<feature type="region of interest" description="Disordered" evidence="8">
    <location>
        <begin position="119"/>
        <end position="138"/>
    </location>
</feature>
<keyword evidence="4 7" id="KW-0133">Cell shape</keyword>
<evidence type="ECO:0000313" key="13">
    <source>
        <dbReference type="Proteomes" id="UP001058514"/>
    </source>
</evidence>
<dbReference type="Proteomes" id="UP000051326">
    <property type="component" value="Unassembled WGS sequence"/>
</dbReference>
<dbReference type="CDD" id="cd16913">
    <property type="entry name" value="YkuD_like"/>
    <property type="match status" value="1"/>
</dbReference>
<sequence length="175" mass="19251">MNRRAFGFGAAASLALAGCSRTGSAARRFQFYEGPQVTSVVINKSSRKLYLLHYEEVLREYDVDLGFAPQGHKQFEGDGKTPEGTYVIDRRNPNSRYHLSVGISYPNVQDQTAAQAAGKKPGGEIFIHGQPNNPKERKRAARVSDWTAGCIAVSNDDIEEIYAMVQDGTTIALRP</sequence>
<dbReference type="EMBL" id="CYSR01000031">
    <property type="protein sequence ID" value="CUI01315.1"/>
    <property type="molecule type" value="Genomic_DNA"/>
</dbReference>
<dbReference type="AlphaFoldDB" id="A0A0P1HCV1"/>
<dbReference type="GO" id="GO:0016740">
    <property type="term" value="F:transferase activity"/>
    <property type="evidence" value="ECO:0007669"/>
    <property type="project" value="UniProtKB-KW"/>
</dbReference>
<dbReference type="PROSITE" id="PS52029">
    <property type="entry name" value="LD_TPASE"/>
    <property type="match status" value="1"/>
</dbReference>
<dbReference type="PANTHER" id="PTHR36699:SF1">
    <property type="entry name" value="L,D-TRANSPEPTIDASE YAFK-RELATED"/>
    <property type="match status" value="1"/>
</dbReference>
<proteinExistence type="inferred from homology"/>
<dbReference type="UniPathway" id="UPA00219"/>
<dbReference type="EMBL" id="CP081051">
    <property type="protein sequence ID" value="UWQ41391.1"/>
    <property type="molecule type" value="Genomic_DNA"/>
</dbReference>
<dbReference type="InterPro" id="IPR005490">
    <property type="entry name" value="LD_TPept_cat_dom"/>
</dbReference>
<reference evidence="11" key="2">
    <citation type="submission" date="2021-08" db="EMBL/GenBank/DDBJ databases">
        <authorList>
            <person name="Nwanade C."/>
            <person name="Wang M."/>
            <person name="Masoudi A."/>
            <person name="Yu Z."/>
            <person name="Liu J."/>
        </authorList>
    </citation>
    <scope>NUCLEOTIDE SEQUENCE</scope>
    <source>
        <strain evidence="11">S166</strain>
    </source>
</reference>
<keyword evidence="3" id="KW-0808">Transferase</keyword>
<dbReference type="Gene3D" id="2.40.440.10">
    <property type="entry name" value="L,D-transpeptidase catalytic domain-like"/>
    <property type="match status" value="1"/>
</dbReference>
<evidence type="ECO:0000313" key="10">
    <source>
        <dbReference type="EMBL" id="CUI01315.1"/>
    </source>
</evidence>
<comment type="similarity">
    <text evidence="2">Belongs to the YkuD family.</text>
</comment>
<evidence type="ECO:0000256" key="6">
    <source>
        <dbReference type="ARBA" id="ARBA00023316"/>
    </source>
</evidence>
<feature type="active site" description="Proton donor/acceptor" evidence="7">
    <location>
        <position position="128"/>
    </location>
</feature>
<dbReference type="RefSeq" id="WP_058287342.1">
    <property type="nucleotide sequence ID" value="NZ_CP041159.1"/>
</dbReference>
<dbReference type="GO" id="GO:0009252">
    <property type="term" value="P:peptidoglycan biosynthetic process"/>
    <property type="evidence" value="ECO:0007669"/>
    <property type="project" value="UniProtKB-UniPathway"/>
</dbReference>
<evidence type="ECO:0000256" key="8">
    <source>
        <dbReference type="SAM" id="MobiDB-lite"/>
    </source>
</evidence>
<name>A0A0P1HCV1_9RHOB</name>
<dbReference type="GO" id="GO:0071555">
    <property type="term" value="P:cell wall organization"/>
    <property type="evidence" value="ECO:0007669"/>
    <property type="project" value="UniProtKB-UniRule"/>
</dbReference>
<dbReference type="SUPFAM" id="SSF141523">
    <property type="entry name" value="L,D-transpeptidase catalytic domain-like"/>
    <property type="match status" value="1"/>
</dbReference>
<keyword evidence="5 7" id="KW-0573">Peptidoglycan synthesis</keyword>
<evidence type="ECO:0000313" key="11">
    <source>
        <dbReference type="EMBL" id="UWQ41391.1"/>
    </source>
</evidence>
<organism evidence="10 12">
    <name type="scientific">Leisingera aquaemixtae</name>
    <dbReference type="NCBI Taxonomy" id="1396826"/>
    <lineage>
        <taxon>Bacteria</taxon>
        <taxon>Pseudomonadati</taxon>
        <taxon>Pseudomonadota</taxon>
        <taxon>Alphaproteobacteria</taxon>
        <taxon>Rhodobacterales</taxon>
        <taxon>Roseobacteraceae</taxon>
        <taxon>Leisingera</taxon>
    </lineage>
</organism>
<dbReference type="Pfam" id="PF03734">
    <property type="entry name" value="YkuD"/>
    <property type="match status" value="1"/>
</dbReference>
<dbReference type="PROSITE" id="PS51257">
    <property type="entry name" value="PROKAR_LIPOPROTEIN"/>
    <property type="match status" value="1"/>
</dbReference>
<dbReference type="GO" id="GO:0004180">
    <property type="term" value="F:carboxypeptidase activity"/>
    <property type="evidence" value="ECO:0007669"/>
    <property type="project" value="UniProtKB-ARBA"/>
</dbReference>
<evidence type="ECO:0000259" key="9">
    <source>
        <dbReference type="PROSITE" id="PS52029"/>
    </source>
</evidence>
<dbReference type="GO" id="GO:0008360">
    <property type="term" value="P:regulation of cell shape"/>
    <property type="evidence" value="ECO:0007669"/>
    <property type="project" value="UniProtKB-UniRule"/>
</dbReference>
<evidence type="ECO:0000256" key="2">
    <source>
        <dbReference type="ARBA" id="ARBA00005992"/>
    </source>
</evidence>
<dbReference type="PANTHER" id="PTHR36699">
    <property type="entry name" value="LD-TRANSPEPTIDASE"/>
    <property type="match status" value="1"/>
</dbReference>
<evidence type="ECO:0000256" key="7">
    <source>
        <dbReference type="PROSITE-ProRule" id="PRU01373"/>
    </source>
</evidence>
<protein>
    <submittedName>
        <fullName evidence="10">L,D-transpeptidase catalytic domain</fullName>
    </submittedName>
    <submittedName>
        <fullName evidence="11">L,D-transpeptidase family protein</fullName>
    </submittedName>
</protein>
<feature type="domain" description="L,D-TPase catalytic" evidence="9">
    <location>
        <begin position="38"/>
        <end position="174"/>
    </location>
</feature>
<gene>
    <name evidence="11" type="ORF">K3718_18000</name>
    <name evidence="10" type="ORF">PHA8399_03456</name>
</gene>
<evidence type="ECO:0000256" key="1">
    <source>
        <dbReference type="ARBA" id="ARBA00004752"/>
    </source>
</evidence>
<feature type="active site" description="Nucleophile" evidence="7">
    <location>
        <position position="150"/>
    </location>
</feature>
<dbReference type="STRING" id="1396826.PHA8399_03456"/>
<evidence type="ECO:0000256" key="5">
    <source>
        <dbReference type="ARBA" id="ARBA00022984"/>
    </source>
</evidence>
<keyword evidence="13" id="KW-1185">Reference proteome</keyword>
<keyword evidence="6 7" id="KW-0961">Cell wall biogenesis/degradation</keyword>
<evidence type="ECO:0000256" key="3">
    <source>
        <dbReference type="ARBA" id="ARBA00022679"/>
    </source>
</evidence>
<accession>A0A0P1HCV1</accession>